<dbReference type="AlphaFoldDB" id="A0A437ANK6"/>
<name>A0A437ANK6_9MICR</name>
<protein>
    <submittedName>
        <fullName evidence="2">Uncharacterized protein</fullName>
    </submittedName>
</protein>
<keyword evidence="3" id="KW-1185">Reference proteome</keyword>
<sequence length="256" mass="30044">MFLKFKFVFFVTFVCAFRIQERSTLKFIHNFGEGVIAMVDTPEEATNYAIKQSKRNLNDVYIMNQDDDKVFSVGFDKHFLLSEKPTLSARQEFVISLDKEGFYQIAHGHDLFLQYDSFVNGLRIDKFDKSKNIGFLLYQDDVALPFPSEIDDKVESSYRKRRPRRFRDDEFKKANESLFGNKAAEQYQNLKYFTSEKISRSDLFEDRSLNPADIHANAHNAAVNVYRNDYKSIEENLGLTLVYKKTKKFFVMLKSE</sequence>
<evidence type="ECO:0000256" key="1">
    <source>
        <dbReference type="SAM" id="SignalP"/>
    </source>
</evidence>
<reference evidence="2 3" key="1">
    <citation type="submission" date="2018-10" db="EMBL/GenBank/DDBJ databases">
        <title>Draft genome sequence of the microsporidian Tubulinosema ratisbonensis.</title>
        <authorList>
            <person name="Polonais V."/>
            <person name="Peyretaillade E."/>
            <person name="Niehus S."/>
            <person name="Wawrzyniak I."/>
            <person name="Franchet A."/>
            <person name="Gaspin C."/>
            <person name="Reichstadt M."/>
            <person name="Belser C."/>
            <person name="Labadie K."/>
            <person name="Delbac F."/>
            <person name="Ferrandon D."/>
        </authorList>
    </citation>
    <scope>NUCLEOTIDE SEQUENCE [LARGE SCALE GENOMIC DNA]</scope>
    <source>
        <strain evidence="2 3">Franzen</strain>
    </source>
</reference>
<keyword evidence="1" id="KW-0732">Signal</keyword>
<evidence type="ECO:0000313" key="2">
    <source>
        <dbReference type="EMBL" id="RVD92772.1"/>
    </source>
</evidence>
<accession>A0A437ANK6</accession>
<proteinExistence type="predicted"/>
<organism evidence="2 3">
    <name type="scientific">Tubulinosema ratisbonensis</name>
    <dbReference type="NCBI Taxonomy" id="291195"/>
    <lineage>
        <taxon>Eukaryota</taxon>
        <taxon>Fungi</taxon>
        <taxon>Fungi incertae sedis</taxon>
        <taxon>Microsporidia</taxon>
        <taxon>Tubulinosematoidea</taxon>
        <taxon>Tubulinosematidae</taxon>
        <taxon>Tubulinosema</taxon>
    </lineage>
</organism>
<feature type="chain" id="PRO_5019171243" evidence="1">
    <location>
        <begin position="17"/>
        <end position="256"/>
    </location>
</feature>
<feature type="signal peptide" evidence="1">
    <location>
        <begin position="1"/>
        <end position="16"/>
    </location>
</feature>
<gene>
    <name evidence="2" type="ORF">TUBRATIS_007130</name>
</gene>
<evidence type="ECO:0000313" key="3">
    <source>
        <dbReference type="Proteomes" id="UP000282876"/>
    </source>
</evidence>
<comment type="caution">
    <text evidence="2">The sequence shown here is derived from an EMBL/GenBank/DDBJ whole genome shotgun (WGS) entry which is preliminary data.</text>
</comment>
<dbReference type="VEuPathDB" id="MicrosporidiaDB:TUBRATIS_007130"/>
<dbReference type="Proteomes" id="UP000282876">
    <property type="component" value="Unassembled WGS sequence"/>
</dbReference>
<dbReference type="EMBL" id="RCSS01000146">
    <property type="protein sequence ID" value="RVD92772.1"/>
    <property type="molecule type" value="Genomic_DNA"/>
</dbReference>
<dbReference type="OrthoDB" id="2196434at2759"/>